<evidence type="ECO:0000313" key="2">
    <source>
        <dbReference type="EMBL" id="KAK3885695.1"/>
    </source>
</evidence>
<feature type="region of interest" description="Disordered" evidence="1">
    <location>
        <begin position="1"/>
        <end position="21"/>
    </location>
</feature>
<evidence type="ECO:0000256" key="1">
    <source>
        <dbReference type="SAM" id="MobiDB-lite"/>
    </source>
</evidence>
<sequence>MYCVPDPPPHPPTQRHGDTDPAILCNSITQQTSLTHHHNKITQQTSLTHHHNTTTRKPSKRPSLTTTTPPQDNSANVPHSPPQHAYSKQTQRGPKTTDGRPPPTSPPLSAAPWWTLPLLPPLEADVTNGGGEEGEVSILAFINPWKL</sequence>
<reference evidence="2" key="1">
    <citation type="submission" date="2023-10" db="EMBL/GenBank/DDBJ databases">
        <title>Genome assemblies of two species of porcelain crab, Petrolisthes cinctipes and Petrolisthes manimaculis (Anomura: Porcellanidae).</title>
        <authorList>
            <person name="Angst P."/>
        </authorList>
    </citation>
    <scope>NUCLEOTIDE SEQUENCE</scope>
    <source>
        <strain evidence="2">PB745_01</strain>
        <tissue evidence="2">Gill</tissue>
    </source>
</reference>
<dbReference type="Proteomes" id="UP001286313">
    <property type="component" value="Unassembled WGS sequence"/>
</dbReference>
<feature type="compositionally biased region" description="Polar residues" evidence="1">
    <location>
        <begin position="62"/>
        <end position="77"/>
    </location>
</feature>
<keyword evidence="3" id="KW-1185">Reference proteome</keyword>
<dbReference type="AlphaFoldDB" id="A0AAE1G5I9"/>
<gene>
    <name evidence="2" type="ORF">Pcinc_010083</name>
</gene>
<evidence type="ECO:0000313" key="3">
    <source>
        <dbReference type="Proteomes" id="UP001286313"/>
    </source>
</evidence>
<dbReference type="EMBL" id="JAWQEG010000774">
    <property type="protein sequence ID" value="KAK3885695.1"/>
    <property type="molecule type" value="Genomic_DNA"/>
</dbReference>
<comment type="caution">
    <text evidence="2">The sequence shown here is derived from an EMBL/GenBank/DDBJ whole genome shotgun (WGS) entry which is preliminary data.</text>
</comment>
<name>A0AAE1G5I9_PETCI</name>
<feature type="compositionally biased region" description="Basic residues" evidence="1">
    <location>
        <begin position="48"/>
        <end position="60"/>
    </location>
</feature>
<feature type="region of interest" description="Disordered" evidence="1">
    <location>
        <begin position="41"/>
        <end position="112"/>
    </location>
</feature>
<protein>
    <submittedName>
        <fullName evidence="2">Uncharacterized protein</fullName>
    </submittedName>
</protein>
<accession>A0AAE1G5I9</accession>
<proteinExistence type="predicted"/>
<feature type="compositionally biased region" description="Pro residues" evidence="1">
    <location>
        <begin position="1"/>
        <end position="12"/>
    </location>
</feature>
<organism evidence="2 3">
    <name type="scientific">Petrolisthes cinctipes</name>
    <name type="common">Flat porcelain crab</name>
    <dbReference type="NCBI Taxonomy" id="88211"/>
    <lineage>
        <taxon>Eukaryota</taxon>
        <taxon>Metazoa</taxon>
        <taxon>Ecdysozoa</taxon>
        <taxon>Arthropoda</taxon>
        <taxon>Crustacea</taxon>
        <taxon>Multicrustacea</taxon>
        <taxon>Malacostraca</taxon>
        <taxon>Eumalacostraca</taxon>
        <taxon>Eucarida</taxon>
        <taxon>Decapoda</taxon>
        <taxon>Pleocyemata</taxon>
        <taxon>Anomura</taxon>
        <taxon>Galatheoidea</taxon>
        <taxon>Porcellanidae</taxon>
        <taxon>Petrolisthes</taxon>
    </lineage>
</organism>